<dbReference type="AlphaFoldDB" id="A0A7N0ZT81"/>
<organism evidence="2 3">
    <name type="scientific">Kalanchoe fedtschenkoi</name>
    <name type="common">Lavender scallops</name>
    <name type="synonym">South American air plant</name>
    <dbReference type="NCBI Taxonomy" id="63787"/>
    <lineage>
        <taxon>Eukaryota</taxon>
        <taxon>Viridiplantae</taxon>
        <taxon>Streptophyta</taxon>
        <taxon>Embryophyta</taxon>
        <taxon>Tracheophyta</taxon>
        <taxon>Spermatophyta</taxon>
        <taxon>Magnoliopsida</taxon>
        <taxon>eudicotyledons</taxon>
        <taxon>Gunneridae</taxon>
        <taxon>Pentapetalae</taxon>
        <taxon>Saxifragales</taxon>
        <taxon>Crassulaceae</taxon>
        <taxon>Kalanchoe</taxon>
    </lineage>
</organism>
<dbReference type="EnsemblPlants" id="Kaladp0032s0040.1.v1.1">
    <property type="protein sequence ID" value="Kaladp0032s0040.1.v1.1"/>
    <property type="gene ID" value="Kaladp0032s0040.v1.1"/>
</dbReference>
<keyword evidence="3" id="KW-1185">Reference proteome</keyword>
<accession>A0A7N0ZT81</accession>
<dbReference type="Proteomes" id="UP000594263">
    <property type="component" value="Unplaced"/>
</dbReference>
<dbReference type="PANTHER" id="PTHR33872">
    <property type="entry name" value="DNA POLYMERASE EPSILON CATALYTIC SUBUNIT A"/>
    <property type="match status" value="1"/>
</dbReference>
<dbReference type="OMA" id="IDTFWKT"/>
<evidence type="ECO:0000256" key="1">
    <source>
        <dbReference type="SAM" id="MobiDB-lite"/>
    </source>
</evidence>
<proteinExistence type="predicted"/>
<protein>
    <submittedName>
        <fullName evidence="2">Uncharacterized protein</fullName>
    </submittedName>
</protein>
<dbReference type="PANTHER" id="PTHR33872:SF2">
    <property type="entry name" value="DNA POLYMERASE EPSILON CATALYTIC SUBUNIT A"/>
    <property type="match status" value="1"/>
</dbReference>
<sequence>MGSLMAGWDSPHSNSHSVKFERNRSLTKEEINAYWSSRKKTEEEHLRSISSLSPRHEKVEATLYERSNSLPATNAEGEILGAQDINQTSLQKLQGWWTSSSSAFLNEPPVMALE</sequence>
<dbReference type="Gramene" id="Kaladp0032s0040.1.v1.1">
    <property type="protein sequence ID" value="Kaladp0032s0040.1.v1.1"/>
    <property type="gene ID" value="Kaladp0032s0040.v1.1"/>
</dbReference>
<feature type="region of interest" description="Disordered" evidence="1">
    <location>
        <begin position="1"/>
        <end position="22"/>
    </location>
</feature>
<name>A0A7N0ZT81_KALFE</name>
<evidence type="ECO:0000313" key="3">
    <source>
        <dbReference type="Proteomes" id="UP000594263"/>
    </source>
</evidence>
<evidence type="ECO:0000313" key="2">
    <source>
        <dbReference type="EnsemblPlants" id="Kaladp0032s0040.1.v1.1"/>
    </source>
</evidence>
<reference evidence="2" key="1">
    <citation type="submission" date="2021-01" db="UniProtKB">
        <authorList>
            <consortium name="EnsemblPlants"/>
        </authorList>
    </citation>
    <scope>IDENTIFICATION</scope>
</reference>